<proteinExistence type="predicted"/>
<sequence length="94" mass="10677">MIDHYYVTHAQILALRNVVAFIVQTMPEEQKENVLQVLRKFAEIELMDGIDAPPTSDITPKTVEKLNKAYKAIFNDIIDLSTPGRESASARYLQ</sequence>
<reference evidence="2" key="3">
    <citation type="submission" date="2022-08" db="EMBL/GenBank/DDBJ databases">
        <title>Genomic characterization and comparative genomic analysis of a strain of klebsiella michiganensis carrying blaKPC-2 isolated from the blood of children with very preterm bloodstream infection.</title>
        <authorList>
            <person name="Zhang N."/>
        </authorList>
    </citation>
    <scope>NUCLEOTIDE SEQUENCE</scope>
    <source>
        <strain evidence="2">BSI-KPN166</strain>
    </source>
</reference>
<reference evidence="1 3" key="1">
    <citation type="submission" date="2017-11" db="EMBL/GenBank/DDBJ databases">
        <authorList>
            <person name="Han C.G."/>
        </authorList>
    </citation>
    <scope>NUCLEOTIDE SEQUENCE [LARGE SCALE GENOMIC DNA]</scope>
    <source>
        <strain evidence="1 3">A2</strain>
    </source>
</reference>
<protein>
    <submittedName>
        <fullName evidence="1">Uncharacterized protein</fullName>
    </submittedName>
</protein>
<name>A0A249WC47_9ENTR</name>
<gene>
    <name evidence="1" type="ORF">CWM85_02245</name>
    <name evidence="2" type="ORF">NP224_19360</name>
</gene>
<dbReference type="AlphaFoldDB" id="A0A249WC47"/>
<dbReference type="RefSeq" id="WP_014837907.1">
    <property type="nucleotide sequence ID" value="NZ_CABGHZ010000004.1"/>
</dbReference>
<dbReference type="Proteomes" id="UP001060345">
    <property type="component" value="Chromosome"/>
</dbReference>
<reference evidence="1 3" key="2">
    <citation type="submission" date="2018-01" db="EMBL/GenBank/DDBJ databases">
        <title>Genomic study of Klebsiella pneumoniae.</title>
        <authorList>
            <person name="Yang Y."/>
            <person name="Bicalho R."/>
        </authorList>
    </citation>
    <scope>NUCLEOTIDE SEQUENCE [LARGE SCALE GENOMIC DNA]</scope>
    <source>
        <strain evidence="1 3">A2</strain>
    </source>
</reference>
<organism evidence="1 3">
    <name type="scientific">Klebsiella michiganensis</name>
    <dbReference type="NCBI Taxonomy" id="1134687"/>
    <lineage>
        <taxon>Bacteria</taxon>
        <taxon>Pseudomonadati</taxon>
        <taxon>Pseudomonadota</taxon>
        <taxon>Gammaproteobacteria</taxon>
        <taxon>Enterobacterales</taxon>
        <taxon>Enterobacteriaceae</taxon>
        <taxon>Klebsiella/Raoultella group</taxon>
        <taxon>Klebsiella</taxon>
    </lineage>
</organism>
<evidence type="ECO:0000313" key="1">
    <source>
        <dbReference type="EMBL" id="PLM68883.1"/>
    </source>
</evidence>
<dbReference type="EMBL" id="PIET01000016">
    <property type="protein sequence ID" value="PLM68883.1"/>
    <property type="molecule type" value="Genomic_DNA"/>
</dbReference>
<evidence type="ECO:0000313" key="3">
    <source>
        <dbReference type="Proteomes" id="UP000234661"/>
    </source>
</evidence>
<dbReference type="EMBL" id="CP102103">
    <property type="protein sequence ID" value="UWZ72373.1"/>
    <property type="molecule type" value="Genomic_DNA"/>
</dbReference>
<dbReference type="Proteomes" id="UP000234661">
    <property type="component" value="Unassembled WGS sequence"/>
</dbReference>
<accession>A0A249WC47</accession>
<evidence type="ECO:0000313" key="2">
    <source>
        <dbReference type="EMBL" id="UWZ72373.1"/>
    </source>
</evidence>